<feature type="transmembrane region" description="Helical" evidence="2">
    <location>
        <begin position="43"/>
        <end position="65"/>
    </location>
</feature>
<evidence type="ECO:0000313" key="4">
    <source>
        <dbReference type="Proteomes" id="UP001163105"/>
    </source>
</evidence>
<feature type="compositionally biased region" description="Basic and acidic residues" evidence="1">
    <location>
        <begin position="179"/>
        <end position="196"/>
    </location>
</feature>
<keyword evidence="4" id="KW-1185">Reference proteome</keyword>
<keyword evidence="2" id="KW-0812">Transmembrane</keyword>
<comment type="caution">
    <text evidence="3">The sequence shown here is derived from an EMBL/GenBank/DDBJ whole genome shotgun (WGS) entry which is preliminary data.</text>
</comment>
<feature type="compositionally biased region" description="Polar residues" evidence="1">
    <location>
        <begin position="202"/>
        <end position="218"/>
    </location>
</feature>
<dbReference type="AlphaFoldDB" id="A0AB34G2K6"/>
<accession>A0AB34G2K6</accession>
<dbReference type="PANTHER" id="PTHR39608">
    <property type="entry name" value="INTEGRAL MEMBRANE PROTEIN (AFU_ORTHOLOGUE AFUA_5G08640)"/>
    <property type="match status" value="1"/>
</dbReference>
<organism evidence="3 4">
    <name type="scientific">Purpureocillium lavendulum</name>
    <dbReference type="NCBI Taxonomy" id="1247861"/>
    <lineage>
        <taxon>Eukaryota</taxon>
        <taxon>Fungi</taxon>
        <taxon>Dikarya</taxon>
        <taxon>Ascomycota</taxon>
        <taxon>Pezizomycotina</taxon>
        <taxon>Sordariomycetes</taxon>
        <taxon>Hypocreomycetidae</taxon>
        <taxon>Hypocreales</taxon>
        <taxon>Ophiocordycipitaceae</taxon>
        <taxon>Purpureocillium</taxon>
    </lineage>
</organism>
<evidence type="ECO:0000313" key="3">
    <source>
        <dbReference type="EMBL" id="KAJ6445625.1"/>
    </source>
</evidence>
<feature type="transmembrane region" description="Helical" evidence="2">
    <location>
        <begin position="80"/>
        <end position="98"/>
    </location>
</feature>
<feature type="transmembrane region" description="Helical" evidence="2">
    <location>
        <begin position="105"/>
        <end position="124"/>
    </location>
</feature>
<reference evidence="3" key="1">
    <citation type="submission" date="2023-01" db="EMBL/GenBank/DDBJ databases">
        <title>The growth and conidiation of Purpureocillium lavendulum are regulated by nitrogen source and histone H3K14 acetylation.</title>
        <authorList>
            <person name="Tang P."/>
            <person name="Han J."/>
            <person name="Zhang C."/>
            <person name="Tang P."/>
            <person name="Qi F."/>
            <person name="Zhang K."/>
            <person name="Liang L."/>
        </authorList>
    </citation>
    <scope>NUCLEOTIDE SEQUENCE</scope>
    <source>
        <strain evidence="3">YMF1.00683</strain>
    </source>
</reference>
<sequence>MINLQKQTRKAGTENPVQGWQATRERTRPDPFTMQHVAIRMSLLACSFMVFASACITTGILSYFIDSFGSHNAHIVYNEVMATLQLPCSIVSLALPFWERYRGQLMLFNLIMSYLWVPAFAFSAQDWTGGRCALWPPTTGLCNMKATVAAFNLLAFTFLFFVFLVEYLLWRATGRNHPERLGQEQRHHGRGNKEQRGATAGHGSSTPATNGASGDNSV</sequence>
<evidence type="ECO:0000256" key="1">
    <source>
        <dbReference type="SAM" id="MobiDB-lite"/>
    </source>
</evidence>
<dbReference type="Proteomes" id="UP001163105">
    <property type="component" value="Unassembled WGS sequence"/>
</dbReference>
<keyword evidence="2" id="KW-1133">Transmembrane helix</keyword>
<dbReference type="EMBL" id="JAQHRD010000001">
    <property type="protein sequence ID" value="KAJ6445625.1"/>
    <property type="molecule type" value="Genomic_DNA"/>
</dbReference>
<evidence type="ECO:0000256" key="2">
    <source>
        <dbReference type="SAM" id="Phobius"/>
    </source>
</evidence>
<feature type="region of interest" description="Disordered" evidence="1">
    <location>
        <begin position="179"/>
        <end position="218"/>
    </location>
</feature>
<gene>
    <name evidence="3" type="ORF">O9K51_00386</name>
</gene>
<dbReference type="PANTHER" id="PTHR39608:SF2">
    <property type="entry name" value="MARVEL DOMAIN-CONTAINING PROTEIN"/>
    <property type="match status" value="1"/>
</dbReference>
<feature type="transmembrane region" description="Helical" evidence="2">
    <location>
        <begin position="144"/>
        <end position="170"/>
    </location>
</feature>
<protein>
    <submittedName>
        <fullName evidence="3">Glucose-6-phosphate 1-dehydrogenase</fullName>
    </submittedName>
</protein>
<keyword evidence="2" id="KW-0472">Membrane</keyword>
<name>A0AB34G2K6_9HYPO</name>
<proteinExistence type="predicted"/>
<feature type="region of interest" description="Disordered" evidence="1">
    <location>
        <begin position="1"/>
        <end position="25"/>
    </location>
</feature>